<evidence type="ECO:0008006" key="4">
    <source>
        <dbReference type="Google" id="ProtNLM"/>
    </source>
</evidence>
<evidence type="ECO:0000313" key="2">
    <source>
        <dbReference type="EMBL" id="GGH46723.1"/>
    </source>
</evidence>
<comment type="caution">
    <text evidence="2">The sequence shown here is derived from an EMBL/GenBank/DDBJ whole genome shotgun (WGS) entry which is preliminary data.</text>
</comment>
<proteinExistence type="predicted"/>
<reference evidence="3" key="1">
    <citation type="journal article" date="2019" name="Int. J. Syst. Evol. Microbiol.">
        <title>The Global Catalogue of Microorganisms (GCM) 10K type strain sequencing project: providing services to taxonomists for standard genome sequencing and annotation.</title>
        <authorList>
            <consortium name="The Broad Institute Genomics Platform"/>
            <consortium name="The Broad Institute Genome Sequencing Center for Infectious Disease"/>
            <person name="Wu L."/>
            <person name="Ma J."/>
        </authorList>
    </citation>
    <scope>NUCLEOTIDE SEQUENCE [LARGE SCALE GENOMIC DNA]</scope>
    <source>
        <strain evidence="3">CGMCC 1.15288</strain>
    </source>
</reference>
<sequence>MKNILLTFLISLIGAGAVYAQDLIVTTAGDSIPCKITREQGGYVYFTYKKLGVPAKTLMAASSIASKRTDFYDTPVEIVSKPTFSRWQYRFQGGYSRRIARTSDQVPSGARSYINKMKSGYTLGGDIHYFISEPFGLGVKYNHSHYQYKTTGFEDKVNLNYFAVSGLNRFILRTGSEVYMGGNIGYQAYKDQVSANGAPVGITGGTAGVGLEVGYGMRMSHGSKLYLNLSLLSGTITKVNVESGGRKETVKLEKEEYESLARLELTLGIVLGH</sequence>
<dbReference type="Proteomes" id="UP000600214">
    <property type="component" value="Unassembled WGS sequence"/>
</dbReference>
<keyword evidence="3" id="KW-1185">Reference proteome</keyword>
<evidence type="ECO:0000256" key="1">
    <source>
        <dbReference type="SAM" id="SignalP"/>
    </source>
</evidence>
<dbReference type="Gene3D" id="2.40.160.20">
    <property type="match status" value="1"/>
</dbReference>
<keyword evidence="1" id="KW-0732">Signal</keyword>
<name>A0ABQ1Z447_9BACT</name>
<dbReference type="EMBL" id="BMIA01000003">
    <property type="protein sequence ID" value="GGH46723.1"/>
    <property type="molecule type" value="Genomic_DNA"/>
</dbReference>
<gene>
    <name evidence="2" type="ORF">GCM10007423_46680</name>
</gene>
<feature type="chain" id="PRO_5046456474" description="Outer membrane protein beta-barrel domain-containing protein" evidence="1">
    <location>
        <begin position="21"/>
        <end position="273"/>
    </location>
</feature>
<evidence type="ECO:0000313" key="3">
    <source>
        <dbReference type="Proteomes" id="UP000600214"/>
    </source>
</evidence>
<feature type="signal peptide" evidence="1">
    <location>
        <begin position="1"/>
        <end position="20"/>
    </location>
</feature>
<dbReference type="RefSeq" id="WP_188936651.1">
    <property type="nucleotide sequence ID" value="NZ_BMIA01000003.1"/>
</dbReference>
<accession>A0ABQ1Z447</accession>
<organism evidence="2 3">
    <name type="scientific">Dyadobacter endophyticus</name>
    <dbReference type="NCBI Taxonomy" id="1749036"/>
    <lineage>
        <taxon>Bacteria</taxon>
        <taxon>Pseudomonadati</taxon>
        <taxon>Bacteroidota</taxon>
        <taxon>Cytophagia</taxon>
        <taxon>Cytophagales</taxon>
        <taxon>Spirosomataceae</taxon>
        <taxon>Dyadobacter</taxon>
    </lineage>
</organism>
<protein>
    <recommendedName>
        <fullName evidence="4">Outer membrane protein beta-barrel domain-containing protein</fullName>
    </recommendedName>
</protein>